<feature type="domain" description="Lysyl-tRNA synthetase N-terminal transmembrane region" evidence="8">
    <location>
        <begin position="29"/>
        <end position="228"/>
    </location>
</feature>
<dbReference type="Pfam" id="PF16995">
    <property type="entry name" value="tRNA-synt_2_TM"/>
    <property type="match status" value="1"/>
</dbReference>
<accession>A0AAU7JNU2</accession>
<organism evidence="9">
    <name type="scientific">Pedococcus sp. KACC 23699</name>
    <dbReference type="NCBI Taxonomy" id="3149228"/>
    <lineage>
        <taxon>Bacteria</taxon>
        <taxon>Bacillati</taxon>
        <taxon>Actinomycetota</taxon>
        <taxon>Actinomycetes</taxon>
        <taxon>Micrococcales</taxon>
        <taxon>Intrasporangiaceae</taxon>
        <taxon>Pedococcus</taxon>
    </lineage>
</organism>
<keyword evidence="3 6" id="KW-0812">Transmembrane</keyword>
<feature type="transmembrane region" description="Helical" evidence="6">
    <location>
        <begin position="99"/>
        <end position="116"/>
    </location>
</feature>
<evidence type="ECO:0000256" key="6">
    <source>
        <dbReference type="SAM" id="Phobius"/>
    </source>
</evidence>
<evidence type="ECO:0000256" key="2">
    <source>
        <dbReference type="ARBA" id="ARBA00022475"/>
    </source>
</evidence>
<keyword evidence="2" id="KW-1003">Cell membrane</keyword>
<dbReference type="InterPro" id="IPR031553">
    <property type="entry name" value="tRNA-synt_2_TM"/>
</dbReference>
<evidence type="ECO:0000256" key="1">
    <source>
        <dbReference type="ARBA" id="ARBA00004651"/>
    </source>
</evidence>
<dbReference type="GO" id="GO:0016755">
    <property type="term" value="F:aminoacyltransferase activity"/>
    <property type="evidence" value="ECO:0007669"/>
    <property type="project" value="TreeGrafter"/>
</dbReference>
<feature type="transmembrane region" description="Helical" evidence="6">
    <location>
        <begin position="213"/>
        <end position="234"/>
    </location>
</feature>
<feature type="transmembrane region" description="Helical" evidence="6">
    <location>
        <begin position="73"/>
        <end position="92"/>
    </location>
</feature>
<dbReference type="Pfam" id="PF09924">
    <property type="entry name" value="LPG_synthase_C"/>
    <property type="match status" value="1"/>
</dbReference>
<evidence type="ECO:0000256" key="4">
    <source>
        <dbReference type="ARBA" id="ARBA00022989"/>
    </source>
</evidence>
<gene>
    <name evidence="9" type="ORF">ABEG17_10760</name>
</gene>
<evidence type="ECO:0000259" key="8">
    <source>
        <dbReference type="Pfam" id="PF16995"/>
    </source>
</evidence>
<dbReference type="EMBL" id="CP157483">
    <property type="protein sequence ID" value="XBO42073.1"/>
    <property type="molecule type" value="Genomic_DNA"/>
</dbReference>
<proteinExistence type="predicted"/>
<dbReference type="GO" id="GO:0005886">
    <property type="term" value="C:plasma membrane"/>
    <property type="evidence" value="ECO:0007669"/>
    <property type="project" value="UniProtKB-SubCell"/>
</dbReference>
<keyword evidence="5 6" id="KW-0472">Membrane</keyword>
<dbReference type="GO" id="GO:0055091">
    <property type="term" value="P:phospholipid homeostasis"/>
    <property type="evidence" value="ECO:0007669"/>
    <property type="project" value="TreeGrafter"/>
</dbReference>
<feature type="transmembrane region" description="Helical" evidence="6">
    <location>
        <begin position="152"/>
        <end position="173"/>
    </location>
</feature>
<name>A0AAU7JNU2_9MICO</name>
<dbReference type="AlphaFoldDB" id="A0AAU7JNU2"/>
<reference evidence="9" key="1">
    <citation type="submission" date="2024-05" db="EMBL/GenBank/DDBJ databases">
        <authorList>
            <person name="Kim S."/>
            <person name="Heo J."/>
            <person name="Choi H."/>
            <person name="Choi Y."/>
            <person name="Kwon S.-W."/>
            <person name="Kim Y."/>
        </authorList>
    </citation>
    <scope>NUCLEOTIDE SEQUENCE</scope>
    <source>
        <strain evidence="9">KACC 23699</strain>
    </source>
</reference>
<evidence type="ECO:0000313" key="9">
    <source>
        <dbReference type="EMBL" id="XBO42073.1"/>
    </source>
</evidence>
<dbReference type="PANTHER" id="PTHR34697:SF2">
    <property type="entry name" value="PHOSPHATIDYLGLYCEROL LYSYLTRANSFERASE"/>
    <property type="match status" value="1"/>
</dbReference>
<protein>
    <submittedName>
        <fullName evidence="9">Phosphatidylglycerol lysyltransferase domain-containing protein</fullName>
    </submittedName>
</protein>
<feature type="domain" description="Phosphatidylglycerol lysyltransferase C-terminal" evidence="7">
    <location>
        <begin position="256"/>
        <end position="549"/>
    </location>
</feature>
<dbReference type="RefSeq" id="WP_406829477.1">
    <property type="nucleotide sequence ID" value="NZ_CP157483.1"/>
</dbReference>
<sequence length="581" mass="63340">MTGREPSRSTLSTLSAKIPSRLPTVLTARTVPRLLGTLTYLIGTIDLLTGLLHTWRVRLLGLTEVLPGALTDAAAAATVVSGVFLLVLGHSLKRRKRRAWRAAIVLLAISVVLHGLKAEPTAALVAAVGLVLLVRYRDEFQALGDPSTRWRAVRAFFVLLAISVFSGALVIWLNRHEIAGGFPGPVELGEELLYGFVGANGPLTFTRDRPTDIVGSLLLALGLMTLLTPVYLALRTPEPRPQLTDEEEARLRLLMTRYSDSLAYFNTRRDKSVVWSESGKAAIAYRVVSGVMLASGDPVGDPEAWPGAISEFIAKARDHAWTPAVLGCSEKAGTTWVRETGMSAIELGDEAVVDTTTFSLAGRPMRNVRQMVSRIARAGYSVEVTRVRDVAPELRALAMADAAAWRSSDTERGFSMALGRLLDQADPDCVFVAARHDGVVRAFLQFVPWGEDGMSLDVMRRDKTADGGVNELMIVEALKAAPALGVKRVSLNFAAFRSALERGEKLGAGPILRAWRSVLLFASRWLQIESLYRFNAKFQPAWQPRFLLYPAGPDLPRVGLAALEAEAFLTWPKLGRLGSRL</sequence>
<dbReference type="InterPro" id="IPR051211">
    <property type="entry name" value="PG_lysyltransferase"/>
</dbReference>
<dbReference type="InterPro" id="IPR024320">
    <property type="entry name" value="LPG_synthase_C"/>
</dbReference>
<keyword evidence="4 6" id="KW-1133">Transmembrane helix</keyword>
<dbReference type="InterPro" id="IPR016181">
    <property type="entry name" value="Acyl_CoA_acyltransferase"/>
</dbReference>
<evidence type="ECO:0000256" key="3">
    <source>
        <dbReference type="ARBA" id="ARBA00022692"/>
    </source>
</evidence>
<feature type="transmembrane region" description="Helical" evidence="6">
    <location>
        <begin position="34"/>
        <end position="53"/>
    </location>
</feature>
<dbReference type="PANTHER" id="PTHR34697">
    <property type="entry name" value="PHOSPHATIDYLGLYCEROL LYSYLTRANSFERASE"/>
    <property type="match status" value="1"/>
</dbReference>
<evidence type="ECO:0000259" key="7">
    <source>
        <dbReference type="Pfam" id="PF09924"/>
    </source>
</evidence>
<comment type="subcellular location">
    <subcellularLocation>
        <location evidence="1">Cell membrane</location>
        <topology evidence="1">Multi-pass membrane protein</topology>
    </subcellularLocation>
</comment>
<evidence type="ECO:0000256" key="5">
    <source>
        <dbReference type="ARBA" id="ARBA00023136"/>
    </source>
</evidence>
<dbReference type="SUPFAM" id="SSF55729">
    <property type="entry name" value="Acyl-CoA N-acyltransferases (Nat)"/>
    <property type="match status" value="1"/>
</dbReference>